<comment type="cofactor">
    <cofactor evidence="1">
        <name>pyridoxal 5'-phosphate</name>
        <dbReference type="ChEBI" id="CHEBI:597326"/>
    </cofactor>
</comment>
<dbReference type="EC" id="4.1.3.38" evidence="8"/>
<evidence type="ECO:0000256" key="7">
    <source>
        <dbReference type="ARBA" id="ARBA00035633"/>
    </source>
</evidence>
<gene>
    <name evidence="10" type="ORF">MNBD_GAMMA22-1784</name>
</gene>
<dbReference type="AlphaFoldDB" id="A0A3B0ZXX9"/>
<dbReference type="SUPFAM" id="SSF56752">
    <property type="entry name" value="D-aminoacid aminotransferase-like PLP-dependent enzymes"/>
    <property type="match status" value="1"/>
</dbReference>
<dbReference type="NCBIfam" id="TIGR03461">
    <property type="entry name" value="pabC_Proteo"/>
    <property type="match status" value="1"/>
</dbReference>
<dbReference type="InterPro" id="IPR001544">
    <property type="entry name" value="Aminotrans_IV"/>
</dbReference>
<sequence length="268" mass="30446">MNNSATLDQLQFDRGLHYGDGLFETIAIKSGKAELLTEHINRLKESCDKLKFINIDFLKITKEIEIKSKNITKGVLKLIVTRGIGGRGYTIPDTMEANYLILQYPWPEYSSTNWINGVSVKKCKLVLSQQPCLAGMKHLNRLENIIAKMELINSDHIEGILCDTNQNVIEATSSNIFIVKDKRVFTPNLNLCGVSGVMRDLVIKRAVEIQLKINIKLVPYNILLNADEIFLTNSIIGIWPVSKLNERIYTDFSVTRSIMKLLNIEYNE</sequence>
<protein>
    <recommendedName>
        <fullName evidence="8">aminodeoxychorismate lyase</fullName>
        <ecNumber evidence="8">4.1.3.38</ecNumber>
    </recommendedName>
</protein>
<dbReference type="PANTHER" id="PTHR42743">
    <property type="entry name" value="AMINO-ACID AMINOTRANSFERASE"/>
    <property type="match status" value="1"/>
</dbReference>
<dbReference type="InterPro" id="IPR017824">
    <property type="entry name" value="Aminodeoxychorismate_lyase_IV"/>
</dbReference>
<dbReference type="InterPro" id="IPR050571">
    <property type="entry name" value="Class-IV_PLP-Dep_Aminotrnsfr"/>
</dbReference>
<evidence type="ECO:0000256" key="3">
    <source>
        <dbReference type="ARBA" id="ARBA00011738"/>
    </source>
</evidence>
<dbReference type="Pfam" id="PF01063">
    <property type="entry name" value="Aminotran_4"/>
    <property type="match status" value="1"/>
</dbReference>
<evidence type="ECO:0000313" key="10">
    <source>
        <dbReference type="EMBL" id="VAW90789.1"/>
    </source>
</evidence>
<evidence type="ECO:0000256" key="8">
    <source>
        <dbReference type="ARBA" id="ARBA00035676"/>
    </source>
</evidence>
<dbReference type="InterPro" id="IPR043131">
    <property type="entry name" value="BCAT-like_N"/>
</dbReference>
<comment type="catalytic activity">
    <reaction evidence="9">
        <text>4-amino-4-deoxychorismate = 4-aminobenzoate + pyruvate + H(+)</text>
        <dbReference type="Rhea" id="RHEA:16201"/>
        <dbReference type="ChEBI" id="CHEBI:15361"/>
        <dbReference type="ChEBI" id="CHEBI:15378"/>
        <dbReference type="ChEBI" id="CHEBI:17836"/>
        <dbReference type="ChEBI" id="CHEBI:58406"/>
        <dbReference type="EC" id="4.1.3.38"/>
    </reaction>
</comment>
<name>A0A3B0ZXX9_9ZZZZ</name>
<dbReference type="InterPro" id="IPR043132">
    <property type="entry name" value="BCAT-like_C"/>
</dbReference>
<evidence type="ECO:0000256" key="6">
    <source>
        <dbReference type="ARBA" id="ARBA00023239"/>
    </source>
</evidence>
<reference evidence="10" key="1">
    <citation type="submission" date="2018-06" db="EMBL/GenBank/DDBJ databases">
        <authorList>
            <person name="Zhirakovskaya E."/>
        </authorList>
    </citation>
    <scope>NUCLEOTIDE SEQUENCE</scope>
</reference>
<evidence type="ECO:0000256" key="2">
    <source>
        <dbReference type="ARBA" id="ARBA00009320"/>
    </source>
</evidence>
<keyword evidence="5" id="KW-0289">Folate biosynthesis</keyword>
<evidence type="ECO:0000256" key="1">
    <source>
        <dbReference type="ARBA" id="ARBA00001933"/>
    </source>
</evidence>
<proteinExistence type="inferred from homology"/>
<dbReference type="Gene3D" id="3.20.10.10">
    <property type="entry name" value="D-amino Acid Aminotransferase, subunit A, domain 2"/>
    <property type="match status" value="1"/>
</dbReference>
<dbReference type="GO" id="GO:0030170">
    <property type="term" value="F:pyridoxal phosphate binding"/>
    <property type="evidence" value="ECO:0007669"/>
    <property type="project" value="InterPro"/>
</dbReference>
<dbReference type="NCBIfam" id="NF004761">
    <property type="entry name" value="PRK06092.1"/>
    <property type="match status" value="1"/>
</dbReference>
<keyword evidence="4" id="KW-0663">Pyridoxal phosphate</keyword>
<dbReference type="FunFam" id="3.20.10.10:FF:000002">
    <property type="entry name" value="D-alanine aminotransferase"/>
    <property type="match status" value="1"/>
</dbReference>
<dbReference type="GO" id="GO:0008153">
    <property type="term" value="P:4-aminobenzoate biosynthetic process"/>
    <property type="evidence" value="ECO:0007669"/>
    <property type="project" value="TreeGrafter"/>
</dbReference>
<evidence type="ECO:0000256" key="4">
    <source>
        <dbReference type="ARBA" id="ARBA00022898"/>
    </source>
</evidence>
<dbReference type="Gene3D" id="3.30.470.10">
    <property type="match status" value="1"/>
</dbReference>
<dbReference type="EMBL" id="UOFS01000001">
    <property type="protein sequence ID" value="VAW90789.1"/>
    <property type="molecule type" value="Genomic_DNA"/>
</dbReference>
<comment type="similarity">
    <text evidence="2">Belongs to the class-IV pyridoxal-phosphate-dependent aminotransferase family.</text>
</comment>
<evidence type="ECO:0000256" key="9">
    <source>
        <dbReference type="ARBA" id="ARBA00049529"/>
    </source>
</evidence>
<dbReference type="InterPro" id="IPR036038">
    <property type="entry name" value="Aminotransferase-like"/>
</dbReference>
<comment type="pathway">
    <text evidence="7">Cofactor biosynthesis; tetrahydrofolate biosynthesis; 4-aminobenzoate from chorismate: step 2/2.</text>
</comment>
<dbReference type="GO" id="GO:0008696">
    <property type="term" value="F:4-amino-4-deoxychorismate lyase activity"/>
    <property type="evidence" value="ECO:0007669"/>
    <property type="project" value="UniProtKB-EC"/>
</dbReference>
<dbReference type="PANTHER" id="PTHR42743:SF2">
    <property type="entry name" value="AMINODEOXYCHORISMATE LYASE"/>
    <property type="match status" value="1"/>
</dbReference>
<evidence type="ECO:0000256" key="5">
    <source>
        <dbReference type="ARBA" id="ARBA00022909"/>
    </source>
</evidence>
<dbReference type="GO" id="GO:0046656">
    <property type="term" value="P:folic acid biosynthetic process"/>
    <property type="evidence" value="ECO:0007669"/>
    <property type="project" value="UniProtKB-KW"/>
</dbReference>
<accession>A0A3B0ZXX9</accession>
<dbReference type="PROSITE" id="PS00770">
    <property type="entry name" value="AA_TRANSFER_CLASS_4"/>
    <property type="match status" value="1"/>
</dbReference>
<dbReference type="InterPro" id="IPR018300">
    <property type="entry name" value="Aminotrans_IV_CS"/>
</dbReference>
<organism evidence="10">
    <name type="scientific">hydrothermal vent metagenome</name>
    <dbReference type="NCBI Taxonomy" id="652676"/>
    <lineage>
        <taxon>unclassified sequences</taxon>
        <taxon>metagenomes</taxon>
        <taxon>ecological metagenomes</taxon>
    </lineage>
</organism>
<dbReference type="GO" id="GO:0005829">
    <property type="term" value="C:cytosol"/>
    <property type="evidence" value="ECO:0007669"/>
    <property type="project" value="TreeGrafter"/>
</dbReference>
<keyword evidence="6 10" id="KW-0456">Lyase</keyword>
<comment type="subunit">
    <text evidence="3">Homodimer.</text>
</comment>